<dbReference type="OrthoDB" id="7066727at2"/>
<feature type="transmembrane region" description="Helical" evidence="5">
    <location>
        <begin position="260"/>
        <end position="281"/>
    </location>
</feature>
<name>A0A165ELV3_9NEIS</name>
<dbReference type="InterPro" id="IPR036259">
    <property type="entry name" value="MFS_trans_sf"/>
</dbReference>
<feature type="transmembrane region" description="Helical" evidence="5">
    <location>
        <begin position="327"/>
        <end position="345"/>
    </location>
</feature>
<dbReference type="PROSITE" id="PS00216">
    <property type="entry name" value="SUGAR_TRANSPORT_1"/>
    <property type="match status" value="1"/>
</dbReference>
<evidence type="ECO:0000256" key="2">
    <source>
        <dbReference type="ARBA" id="ARBA00022692"/>
    </source>
</evidence>
<evidence type="ECO:0000259" key="6">
    <source>
        <dbReference type="PROSITE" id="PS50850"/>
    </source>
</evidence>
<dbReference type="RefSeq" id="WP_066614297.1">
    <property type="nucleotide sequence ID" value="NZ_LQQU01000058.1"/>
</dbReference>
<proteinExistence type="predicted"/>
<feature type="transmembrane region" description="Helical" evidence="5">
    <location>
        <begin position="301"/>
        <end position="320"/>
    </location>
</feature>
<keyword evidence="3 5" id="KW-1133">Transmembrane helix</keyword>
<dbReference type="AlphaFoldDB" id="A0A165ELV3"/>
<sequence>MQQDDKKTVDAQALIDSQPFSRYQYLILFFCFSILALDGMDTAAIGYVAPALVAEWGIERAALAPALSAALFGLAFGAMVAGPSADRFGRKPVLVVSTAFFGVLSLLTAYAYDVASLALLRFLTGLGLGAAMPNAVTLMAELAPANRRSFVINTVYVGFPLGAAAGGFVSAWLIPHFGWQSIFVLGGVLPLALLPFLVRSLPESVSYMTSKGHPVDKVRRVLERVCGRNLGDVERFELGERQSPVQAGGSALGLILSRPFLLSTLMLWTTYFMGLLIFYLLTSWMPLMMKDAGFSIEKAALLTAIFPLGGGIGTLVSGLLMDRFNPGRVLSFVYVLAAVLLVAVGQTMDKVFVFAGLIFLAGIMVTGAQASLPALAAPIYPTRGRATGMAWMLGVGRFGGIAGALLGGVLLGMQLPFGQILVLLAIPAVVAMLALWVLSSRTARKDDAARAQDRALTGVAGD</sequence>
<feature type="transmembrane region" description="Helical" evidence="5">
    <location>
        <begin position="179"/>
        <end position="198"/>
    </location>
</feature>
<evidence type="ECO:0000256" key="3">
    <source>
        <dbReference type="ARBA" id="ARBA00022989"/>
    </source>
</evidence>
<evidence type="ECO:0000256" key="4">
    <source>
        <dbReference type="ARBA" id="ARBA00023136"/>
    </source>
</evidence>
<feature type="transmembrane region" description="Helical" evidence="5">
    <location>
        <begin position="150"/>
        <end position="173"/>
    </location>
</feature>
<feature type="domain" description="Major facilitator superfamily (MFS) profile" evidence="6">
    <location>
        <begin position="27"/>
        <end position="443"/>
    </location>
</feature>
<feature type="transmembrane region" description="Helical" evidence="5">
    <location>
        <begin position="118"/>
        <end position="138"/>
    </location>
</feature>
<comment type="subcellular location">
    <subcellularLocation>
        <location evidence="1">Membrane</location>
        <topology evidence="1">Multi-pass membrane protein</topology>
    </subcellularLocation>
</comment>
<feature type="transmembrane region" description="Helical" evidence="5">
    <location>
        <begin position="93"/>
        <end position="112"/>
    </location>
</feature>
<dbReference type="SUPFAM" id="SSF103473">
    <property type="entry name" value="MFS general substrate transporter"/>
    <property type="match status" value="1"/>
</dbReference>
<protein>
    <submittedName>
        <fullName evidence="7">4-hydroxybenzoate transporter</fullName>
    </submittedName>
</protein>
<evidence type="ECO:0000256" key="1">
    <source>
        <dbReference type="ARBA" id="ARBA00004141"/>
    </source>
</evidence>
<dbReference type="GO" id="GO:0046943">
    <property type="term" value="F:carboxylic acid transmembrane transporter activity"/>
    <property type="evidence" value="ECO:0007669"/>
    <property type="project" value="TreeGrafter"/>
</dbReference>
<gene>
    <name evidence="7" type="ORF">AVW16_02305</name>
</gene>
<keyword evidence="4 5" id="KW-0472">Membrane</keyword>
<feature type="transmembrane region" description="Helical" evidence="5">
    <location>
        <begin position="389"/>
        <end position="411"/>
    </location>
</feature>
<dbReference type="PROSITE" id="PS50850">
    <property type="entry name" value="MFS"/>
    <property type="match status" value="1"/>
</dbReference>
<comment type="caution">
    <text evidence="7">The sequence shown here is derived from an EMBL/GenBank/DDBJ whole genome shotgun (WGS) entry which is preliminary data.</text>
</comment>
<reference evidence="8" key="1">
    <citation type="submission" date="2016-01" db="EMBL/GenBank/DDBJ databases">
        <title>Draft genome of Chromobacterium sp. F49.</title>
        <authorList>
            <person name="Hong K.W."/>
        </authorList>
    </citation>
    <scope>NUCLEOTIDE SEQUENCE [LARGE SCALE GENOMIC DNA]</scope>
    <source>
        <strain evidence="8">CN10</strain>
    </source>
</reference>
<dbReference type="EMBL" id="LQQU01000058">
    <property type="protein sequence ID" value="KZE25878.1"/>
    <property type="molecule type" value="Genomic_DNA"/>
</dbReference>
<dbReference type="Gene3D" id="1.20.1250.20">
    <property type="entry name" value="MFS general substrate transporter like domains"/>
    <property type="match status" value="2"/>
</dbReference>
<accession>A0A165ELV3</accession>
<dbReference type="PANTHER" id="PTHR23508">
    <property type="entry name" value="CARBOXYLIC ACID TRANSPORTER PROTEIN HOMOLOG"/>
    <property type="match status" value="1"/>
</dbReference>
<dbReference type="InterPro" id="IPR020846">
    <property type="entry name" value="MFS_dom"/>
</dbReference>
<keyword evidence="8" id="KW-1185">Reference proteome</keyword>
<evidence type="ECO:0000256" key="5">
    <source>
        <dbReference type="SAM" id="Phobius"/>
    </source>
</evidence>
<dbReference type="PROSITE" id="PS00217">
    <property type="entry name" value="SUGAR_TRANSPORT_2"/>
    <property type="match status" value="1"/>
</dbReference>
<dbReference type="CDD" id="cd17365">
    <property type="entry name" value="MFS_PcaK_like"/>
    <property type="match status" value="1"/>
</dbReference>
<dbReference type="InterPro" id="IPR005829">
    <property type="entry name" value="Sugar_transporter_CS"/>
</dbReference>
<evidence type="ECO:0000313" key="8">
    <source>
        <dbReference type="Proteomes" id="UP000076625"/>
    </source>
</evidence>
<dbReference type="PANTHER" id="PTHR23508:SF10">
    <property type="entry name" value="CARBOXYLIC ACID TRANSPORTER PROTEIN HOMOLOG"/>
    <property type="match status" value="1"/>
</dbReference>
<evidence type="ECO:0000313" key="7">
    <source>
        <dbReference type="EMBL" id="KZE25878.1"/>
    </source>
</evidence>
<keyword evidence="2 5" id="KW-0812">Transmembrane</keyword>
<feature type="transmembrane region" description="Helical" evidence="5">
    <location>
        <begin position="417"/>
        <end position="438"/>
    </location>
</feature>
<dbReference type="GO" id="GO:0005886">
    <property type="term" value="C:plasma membrane"/>
    <property type="evidence" value="ECO:0007669"/>
    <property type="project" value="TreeGrafter"/>
</dbReference>
<dbReference type="InterPro" id="IPR011701">
    <property type="entry name" value="MFS"/>
</dbReference>
<dbReference type="Pfam" id="PF07690">
    <property type="entry name" value="MFS_1"/>
    <property type="match status" value="1"/>
</dbReference>
<organism evidence="7 8">
    <name type="scientific">Crenobacter luteus</name>
    <dbReference type="NCBI Taxonomy" id="1452487"/>
    <lineage>
        <taxon>Bacteria</taxon>
        <taxon>Pseudomonadati</taxon>
        <taxon>Pseudomonadota</taxon>
        <taxon>Betaproteobacteria</taxon>
        <taxon>Neisseriales</taxon>
        <taxon>Neisseriaceae</taxon>
        <taxon>Crenobacter</taxon>
    </lineage>
</organism>
<dbReference type="Proteomes" id="UP000076625">
    <property type="component" value="Unassembled WGS sequence"/>
</dbReference>
<feature type="transmembrane region" description="Helical" evidence="5">
    <location>
        <begin position="61"/>
        <end position="81"/>
    </location>
</feature>
<feature type="transmembrane region" description="Helical" evidence="5">
    <location>
        <begin position="351"/>
        <end position="377"/>
    </location>
</feature>
<feature type="transmembrane region" description="Helical" evidence="5">
    <location>
        <begin position="25"/>
        <end position="49"/>
    </location>
</feature>
<dbReference type="STRING" id="1452487.AVW16_02305"/>